<feature type="compositionally biased region" description="Polar residues" evidence="1">
    <location>
        <begin position="172"/>
        <end position="192"/>
    </location>
</feature>
<evidence type="ECO:0000313" key="2">
    <source>
        <dbReference type="EMBL" id="RYR59825.1"/>
    </source>
</evidence>
<dbReference type="EMBL" id="SDMP01000005">
    <property type="protein sequence ID" value="RYR59825.1"/>
    <property type="molecule type" value="Genomic_DNA"/>
</dbReference>
<feature type="region of interest" description="Disordered" evidence="1">
    <location>
        <begin position="172"/>
        <end position="199"/>
    </location>
</feature>
<gene>
    <name evidence="2" type="ORF">Ahy_A05g025803</name>
</gene>
<evidence type="ECO:0000256" key="1">
    <source>
        <dbReference type="SAM" id="MobiDB-lite"/>
    </source>
</evidence>
<feature type="compositionally biased region" description="Basic and acidic residues" evidence="1">
    <location>
        <begin position="127"/>
        <end position="152"/>
    </location>
</feature>
<dbReference type="AlphaFoldDB" id="A0A445D9I2"/>
<dbReference type="Proteomes" id="UP000289738">
    <property type="component" value="Chromosome A05"/>
</dbReference>
<evidence type="ECO:0008006" key="4">
    <source>
        <dbReference type="Google" id="ProtNLM"/>
    </source>
</evidence>
<name>A0A445D9I2_ARAHY</name>
<proteinExistence type="predicted"/>
<dbReference type="STRING" id="3818.A0A445D9I2"/>
<protein>
    <recommendedName>
        <fullName evidence="4">Zinc knuckle CX2CX4HX4C domain-containing protein</fullName>
    </recommendedName>
</protein>
<sequence>MNIASQTRGKFFHLCVELDLSNSLHSKYLINGKNYHIEYEGLHMIYFTCERFGHTEGCVDKVHNVNGGVCGENTIGGQKDTLMEGGHSGIRDKGDGNDKDKDKTVVQGTPMFGPWMVVKKKKRTRRHANDEGRKVARSAHQEGQKGKKDVRGEGIKSRYKILVVVDIHDESNNNLAKNNDHTQNPMNGQVESSPKEFLSRSQIRRAKVLGTSRNNEKIQLGPN</sequence>
<feature type="compositionally biased region" description="Basic and acidic residues" evidence="1">
    <location>
        <begin position="89"/>
        <end position="104"/>
    </location>
</feature>
<comment type="caution">
    <text evidence="2">The sequence shown here is derived from an EMBL/GenBank/DDBJ whole genome shotgun (WGS) entry which is preliminary data.</text>
</comment>
<feature type="region of interest" description="Disordered" evidence="1">
    <location>
        <begin position="120"/>
        <end position="152"/>
    </location>
</feature>
<accession>A0A445D9I2</accession>
<evidence type="ECO:0000313" key="3">
    <source>
        <dbReference type="Proteomes" id="UP000289738"/>
    </source>
</evidence>
<feature type="region of interest" description="Disordered" evidence="1">
    <location>
        <begin position="84"/>
        <end position="108"/>
    </location>
</feature>
<reference evidence="2 3" key="1">
    <citation type="submission" date="2019-01" db="EMBL/GenBank/DDBJ databases">
        <title>Sequencing of cultivated peanut Arachis hypogaea provides insights into genome evolution and oil improvement.</title>
        <authorList>
            <person name="Chen X."/>
        </authorList>
    </citation>
    <scope>NUCLEOTIDE SEQUENCE [LARGE SCALE GENOMIC DNA]</scope>
    <source>
        <strain evidence="3">cv. Fuhuasheng</strain>
        <tissue evidence="2">Leaves</tissue>
    </source>
</reference>
<organism evidence="2 3">
    <name type="scientific">Arachis hypogaea</name>
    <name type="common">Peanut</name>
    <dbReference type="NCBI Taxonomy" id="3818"/>
    <lineage>
        <taxon>Eukaryota</taxon>
        <taxon>Viridiplantae</taxon>
        <taxon>Streptophyta</taxon>
        <taxon>Embryophyta</taxon>
        <taxon>Tracheophyta</taxon>
        <taxon>Spermatophyta</taxon>
        <taxon>Magnoliopsida</taxon>
        <taxon>eudicotyledons</taxon>
        <taxon>Gunneridae</taxon>
        <taxon>Pentapetalae</taxon>
        <taxon>rosids</taxon>
        <taxon>fabids</taxon>
        <taxon>Fabales</taxon>
        <taxon>Fabaceae</taxon>
        <taxon>Papilionoideae</taxon>
        <taxon>50 kb inversion clade</taxon>
        <taxon>dalbergioids sensu lato</taxon>
        <taxon>Dalbergieae</taxon>
        <taxon>Pterocarpus clade</taxon>
        <taxon>Arachis</taxon>
    </lineage>
</organism>
<keyword evidence="3" id="KW-1185">Reference proteome</keyword>